<dbReference type="InterPro" id="IPR006175">
    <property type="entry name" value="YjgF/YER057c/UK114"/>
</dbReference>
<proteinExistence type="predicted"/>
<evidence type="ECO:0000313" key="2">
    <source>
        <dbReference type="EMBL" id="JAR91668.1"/>
    </source>
</evidence>
<dbReference type="EMBL" id="GEGO01003736">
    <property type="protein sequence ID" value="JAR91668.1"/>
    <property type="molecule type" value="Transcribed_RNA"/>
</dbReference>
<dbReference type="GO" id="GO:0005829">
    <property type="term" value="C:cytosol"/>
    <property type="evidence" value="ECO:0007669"/>
    <property type="project" value="TreeGrafter"/>
</dbReference>
<sequence length="66" mass="7754">KVERLNFFLLVKVIVYLTDWDDYDKMNEVYSHYFTGNHPARSVVQVKMLPEGARVFIEVTSVDSEN</sequence>
<dbReference type="SUPFAM" id="SSF55298">
    <property type="entry name" value="YjgF-like"/>
    <property type="match status" value="1"/>
</dbReference>
<dbReference type="Gene3D" id="3.30.1330.40">
    <property type="entry name" value="RutC-like"/>
    <property type="match status" value="1"/>
</dbReference>
<dbReference type="InterPro" id="IPR035959">
    <property type="entry name" value="RutC-like_sf"/>
</dbReference>
<accession>A0A147BLK6</accession>
<evidence type="ECO:0000256" key="1">
    <source>
        <dbReference type="SAM" id="SignalP"/>
    </source>
</evidence>
<feature type="signal peptide" evidence="1">
    <location>
        <begin position="1"/>
        <end position="20"/>
    </location>
</feature>
<dbReference type="GO" id="GO:0019239">
    <property type="term" value="F:deaminase activity"/>
    <property type="evidence" value="ECO:0007669"/>
    <property type="project" value="TreeGrafter"/>
</dbReference>
<reference evidence="2" key="1">
    <citation type="journal article" date="2018" name="PLoS Negl. Trop. Dis.">
        <title>Sialome diversity of ticks revealed by RNAseq of single tick salivary glands.</title>
        <authorList>
            <person name="Perner J."/>
            <person name="Kropackova S."/>
            <person name="Kopacek P."/>
            <person name="Ribeiro J.M."/>
        </authorList>
    </citation>
    <scope>NUCLEOTIDE SEQUENCE</scope>
    <source>
        <strain evidence="2">Siblings of single egg batch collected in Ceske Budejovice</strain>
        <tissue evidence="2">Salivary glands</tissue>
    </source>
</reference>
<feature type="chain" id="PRO_5007542537" evidence="1">
    <location>
        <begin position="21"/>
        <end position="66"/>
    </location>
</feature>
<dbReference type="PANTHER" id="PTHR11803:SF39">
    <property type="entry name" value="2-IMINOBUTANOATE_2-IMINOPROPANOATE DEAMINASE"/>
    <property type="match status" value="1"/>
</dbReference>
<dbReference type="GO" id="GO:0005739">
    <property type="term" value="C:mitochondrion"/>
    <property type="evidence" value="ECO:0007669"/>
    <property type="project" value="TreeGrafter"/>
</dbReference>
<keyword evidence="1" id="KW-0732">Signal</keyword>
<dbReference type="Pfam" id="PF01042">
    <property type="entry name" value="Ribonuc_L-PSP"/>
    <property type="match status" value="1"/>
</dbReference>
<dbReference type="AlphaFoldDB" id="A0A147BLK6"/>
<organism evidence="2">
    <name type="scientific">Ixodes ricinus</name>
    <name type="common">Common tick</name>
    <name type="synonym">Acarus ricinus</name>
    <dbReference type="NCBI Taxonomy" id="34613"/>
    <lineage>
        <taxon>Eukaryota</taxon>
        <taxon>Metazoa</taxon>
        <taxon>Ecdysozoa</taxon>
        <taxon>Arthropoda</taxon>
        <taxon>Chelicerata</taxon>
        <taxon>Arachnida</taxon>
        <taxon>Acari</taxon>
        <taxon>Parasitiformes</taxon>
        <taxon>Ixodida</taxon>
        <taxon>Ixodoidea</taxon>
        <taxon>Ixodidae</taxon>
        <taxon>Ixodinae</taxon>
        <taxon>Ixodes</taxon>
    </lineage>
</organism>
<dbReference type="PANTHER" id="PTHR11803">
    <property type="entry name" value="2-IMINOBUTANOATE/2-IMINOPROPANOATE DEAMINASE RIDA"/>
    <property type="match status" value="1"/>
</dbReference>
<protein>
    <submittedName>
        <fullName evidence="2">Putative translation initiation inhibitor</fullName>
    </submittedName>
</protein>
<dbReference type="CDD" id="cd00448">
    <property type="entry name" value="YjgF_YER057c_UK114_family"/>
    <property type="match status" value="1"/>
</dbReference>
<feature type="non-terminal residue" evidence="2">
    <location>
        <position position="1"/>
    </location>
</feature>
<name>A0A147BLK6_IXORI</name>